<comment type="caution">
    <text evidence="7">The sequence shown here is derived from an EMBL/GenBank/DDBJ whole genome shotgun (WGS) entry which is preliminary data.</text>
</comment>
<evidence type="ECO:0000256" key="4">
    <source>
        <dbReference type="ARBA" id="ARBA00051722"/>
    </source>
</evidence>
<name>A0AAD9ISD2_9ANNE</name>
<dbReference type="Gene3D" id="3.90.190.10">
    <property type="entry name" value="Protein tyrosine phosphatase superfamily"/>
    <property type="match status" value="3"/>
</dbReference>
<proteinExistence type="predicted"/>
<dbReference type="InterPro" id="IPR016130">
    <property type="entry name" value="Tyr_Pase_AS"/>
</dbReference>
<keyword evidence="8" id="KW-1185">Reference proteome</keyword>
<dbReference type="EC" id="3.1.3.48" evidence="1"/>
<dbReference type="InterPro" id="IPR000387">
    <property type="entry name" value="Tyr_Pase_dom"/>
</dbReference>
<organism evidence="7 8">
    <name type="scientific">Paralvinella palmiformis</name>
    <dbReference type="NCBI Taxonomy" id="53620"/>
    <lineage>
        <taxon>Eukaryota</taxon>
        <taxon>Metazoa</taxon>
        <taxon>Spiralia</taxon>
        <taxon>Lophotrochozoa</taxon>
        <taxon>Annelida</taxon>
        <taxon>Polychaeta</taxon>
        <taxon>Sedentaria</taxon>
        <taxon>Canalipalpata</taxon>
        <taxon>Terebellida</taxon>
        <taxon>Terebelliformia</taxon>
        <taxon>Alvinellidae</taxon>
        <taxon>Paralvinella</taxon>
    </lineage>
</organism>
<evidence type="ECO:0000256" key="3">
    <source>
        <dbReference type="ARBA" id="ARBA00022912"/>
    </source>
</evidence>
<dbReference type="InterPro" id="IPR003595">
    <property type="entry name" value="Tyr_Pase_cat"/>
</dbReference>
<dbReference type="GO" id="GO:0004725">
    <property type="term" value="F:protein tyrosine phosphatase activity"/>
    <property type="evidence" value="ECO:0007669"/>
    <property type="project" value="UniProtKB-EC"/>
</dbReference>
<evidence type="ECO:0000259" key="5">
    <source>
        <dbReference type="PROSITE" id="PS50055"/>
    </source>
</evidence>
<evidence type="ECO:0000313" key="8">
    <source>
        <dbReference type="Proteomes" id="UP001208570"/>
    </source>
</evidence>
<dbReference type="InterPro" id="IPR050348">
    <property type="entry name" value="Protein-Tyr_Phosphatase"/>
</dbReference>
<accession>A0AAD9ISD2</accession>
<dbReference type="EMBL" id="JAODUP010001661">
    <property type="protein sequence ID" value="KAK2139667.1"/>
    <property type="molecule type" value="Genomic_DNA"/>
</dbReference>
<dbReference type="PANTHER" id="PTHR19134:SF550">
    <property type="entry name" value="PROTEIN-TYROSINE-PHOSPHATASE"/>
    <property type="match status" value="1"/>
</dbReference>
<dbReference type="InterPro" id="IPR000242">
    <property type="entry name" value="PTP_cat"/>
</dbReference>
<dbReference type="PROSITE" id="PS00383">
    <property type="entry name" value="TYR_PHOSPHATASE_1"/>
    <property type="match status" value="1"/>
</dbReference>
<dbReference type="InterPro" id="IPR029021">
    <property type="entry name" value="Prot-tyrosine_phosphatase-like"/>
</dbReference>
<feature type="domain" description="Tyrosine-protein phosphatase" evidence="5">
    <location>
        <begin position="306"/>
        <end position="553"/>
    </location>
</feature>
<dbReference type="FunFam" id="3.90.190.10:FF:000102">
    <property type="entry name" value="Receptor-type tyrosine-protein phosphatase"/>
    <property type="match status" value="1"/>
</dbReference>
<dbReference type="AlphaFoldDB" id="A0AAD9ISD2"/>
<dbReference type="PROSITE" id="PS50056">
    <property type="entry name" value="TYR_PHOSPHATASE_2"/>
    <property type="match status" value="2"/>
</dbReference>
<evidence type="ECO:0000256" key="1">
    <source>
        <dbReference type="ARBA" id="ARBA00013064"/>
    </source>
</evidence>
<dbReference type="SMART" id="SM00194">
    <property type="entry name" value="PTPc"/>
    <property type="match status" value="2"/>
</dbReference>
<dbReference type="PRINTS" id="PR00700">
    <property type="entry name" value="PRTYPHPHTASE"/>
</dbReference>
<dbReference type="SMART" id="SM00404">
    <property type="entry name" value="PTPc_motif"/>
    <property type="match status" value="2"/>
</dbReference>
<keyword evidence="3" id="KW-0904">Protein phosphatase</keyword>
<dbReference type="GO" id="GO:0008045">
    <property type="term" value="P:motor neuron axon guidance"/>
    <property type="evidence" value="ECO:0007669"/>
    <property type="project" value="TreeGrafter"/>
</dbReference>
<sequence>MVAETLRHLNTTTFPAFHREHITALPPRSKKLSSAGETGTSNGVYQNFELELIQDVNMEDFEDYVNRRMDTDQFVEEYASLPPADQDRCVIAMSEANIKCNRYRKIYPYDDTLVALRKDDGLMEGDFINASYITGYGNPREYIATQEREDITADYTTRMITVKKNDDIRTVYHLHFTSWTDKRRPVYGATTLIAFYRKVHSFDIVAKGPLVVHCSTGIDRTGTFIALDILQKQTMLKGILNVYKCVKKLRSERMLMVQTEAQYVFMHKFLVEFIQCGFTTYDVNGFQDKFRLLCNAEPELAGLSRLERQFQILCEIKDELHESPEKDGLSIENKYKNRDMDVIPNDFDRPRLPGKVKDDYINAVFVDSFKVHDFYVATQMPLPQTVVDFWRLVYKLKTRSIIMLNQFDNTDPTSKPYWPSNDQPKQIYGPIEVTLIKTNNEDRRKNLRQFQLLTWPNSEKVPPNKEDILKLIDLTEQWQGQFRSSRAGKTIVHCLTGGRQSGVYCGATFVLDKMRSEQQIDVFLAARYVTRRRPQFLQTQEEFKFLHEVAIAAIERSRLNGNIQ</sequence>
<dbReference type="Proteomes" id="UP001208570">
    <property type="component" value="Unassembled WGS sequence"/>
</dbReference>
<feature type="domain" description="Tyrosine specific protein phosphatases" evidence="6">
    <location>
        <begin position="466"/>
        <end position="544"/>
    </location>
</feature>
<protein>
    <recommendedName>
        <fullName evidence="1">protein-tyrosine-phosphatase</fullName>
        <ecNumber evidence="1">3.1.3.48</ecNumber>
    </recommendedName>
</protein>
<evidence type="ECO:0000259" key="6">
    <source>
        <dbReference type="PROSITE" id="PS50056"/>
    </source>
</evidence>
<reference evidence="7" key="1">
    <citation type="journal article" date="2023" name="Mol. Biol. Evol.">
        <title>Third-Generation Sequencing Reveals the Adaptive Role of the Epigenome in Three Deep-Sea Polychaetes.</title>
        <authorList>
            <person name="Perez M."/>
            <person name="Aroh O."/>
            <person name="Sun Y."/>
            <person name="Lan Y."/>
            <person name="Juniper S.K."/>
            <person name="Young C.R."/>
            <person name="Angers B."/>
            <person name="Qian P.Y."/>
        </authorList>
    </citation>
    <scope>NUCLEOTIDE SEQUENCE</scope>
    <source>
        <strain evidence="7">P08H-3</strain>
    </source>
</reference>
<gene>
    <name evidence="7" type="ORF">LSH36_1663g00033</name>
</gene>
<keyword evidence="2" id="KW-0378">Hydrolase</keyword>
<dbReference type="PANTHER" id="PTHR19134">
    <property type="entry name" value="RECEPTOR-TYPE TYROSINE-PROTEIN PHOSPHATASE"/>
    <property type="match status" value="1"/>
</dbReference>
<evidence type="ECO:0000256" key="2">
    <source>
        <dbReference type="ARBA" id="ARBA00022801"/>
    </source>
</evidence>
<feature type="domain" description="Tyrosine-protein phosphatase" evidence="5">
    <location>
        <begin position="74"/>
        <end position="273"/>
    </location>
</feature>
<evidence type="ECO:0000313" key="7">
    <source>
        <dbReference type="EMBL" id="KAK2139667.1"/>
    </source>
</evidence>
<dbReference type="Pfam" id="PF00102">
    <property type="entry name" value="Y_phosphatase"/>
    <property type="match status" value="3"/>
</dbReference>
<dbReference type="PROSITE" id="PS50055">
    <property type="entry name" value="TYR_PHOSPHATASE_PTP"/>
    <property type="match status" value="2"/>
</dbReference>
<comment type="catalytic activity">
    <reaction evidence="4">
        <text>O-phospho-L-tyrosyl-[protein] + H2O = L-tyrosyl-[protein] + phosphate</text>
        <dbReference type="Rhea" id="RHEA:10684"/>
        <dbReference type="Rhea" id="RHEA-COMP:10136"/>
        <dbReference type="Rhea" id="RHEA-COMP:20101"/>
        <dbReference type="ChEBI" id="CHEBI:15377"/>
        <dbReference type="ChEBI" id="CHEBI:43474"/>
        <dbReference type="ChEBI" id="CHEBI:46858"/>
        <dbReference type="ChEBI" id="CHEBI:61978"/>
        <dbReference type="EC" id="3.1.3.48"/>
    </reaction>
</comment>
<feature type="domain" description="Tyrosine specific protein phosphatases" evidence="6">
    <location>
        <begin position="193"/>
        <end position="264"/>
    </location>
</feature>
<dbReference type="SUPFAM" id="SSF52799">
    <property type="entry name" value="(Phosphotyrosine protein) phosphatases II"/>
    <property type="match status" value="2"/>
</dbReference>